<evidence type="ECO:0000256" key="2">
    <source>
        <dbReference type="SAM" id="SignalP"/>
    </source>
</evidence>
<keyword evidence="6" id="KW-1185">Reference proteome</keyword>
<dbReference type="InterPro" id="IPR036452">
    <property type="entry name" value="Ribo_hydro-like"/>
</dbReference>
<dbReference type="SUPFAM" id="SSF53590">
    <property type="entry name" value="Nucleoside hydrolase"/>
    <property type="match status" value="1"/>
</dbReference>
<protein>
    <recommendedName>
        <fullName evidence="3">Inosine/uridine-preferring nucleoside hydrolase domain-containing protein</fullName>
    </recommendedName>
</protein>
<keyword evidence="2" id="KW-0732">Signal</keyword>
<dbReference type="PANTHER" id="PTHR43264">
    <property type="match status" value="1"/>
</dbReference>
<dbReference type="EMBL" id="ASGP02000001">
    <property type="protein sequence ID" value="KAH9526766.1"/>
    <property type="molecule type" value="Genomic_DNA"/>
</dbReference>
<dbReference type="Pfam" id="PF01156">
    <property type="entry name" value="IU_nuc_hydro"/>
    <property type="match status" value="1"/>
</dbReference>
<evidence type="ECO:0000259" key="3">
    <source>
        <dbReference type="Pfam" id="PF01156"/>
    </source>
</evidence>
<organism evidence="5 6">
    <name type="scientific">Dermatophagoides farinae</name>
    <name type="common">American house dust mite</name>
    <dbReference type="NCBI Taxonomy" id="6954"/>
    <lineage>
        <taxon>Eukaryota</taxon>
        <taxon>Metazoa</taxon>
        <taxon>Ecdysozoa</taxon>
        <taxon>Arthropoda</taxon>
        <taxon>Chelicerata</taxon>
        <taxon>Arachnida</taxon>
        <taxon>Acari</taxon>
        <taxon>Acariformes</taxon>
        <taxon>Sarcoptiformes</taxon>
        <taxon>Astigmata</taxon>
        <taxon>Psoroptidia</taxon>
        <taxon>Analgoidea</taxon>
        <taxon>Pyroglyphidae</taxon>
        <taxon>Dermatophagoidinae</taxon>
        <taxon>Dermatophagoides</taxon>
    </lineage>
</organism>
<reference evidence="5" key="1">
    <citation type="submission" date="2013-05" db="EMBL/GenBank/DDBJ databases">
        <authorList>
            <person name="Yim A.K.Y."/>
            <person name="Chan T.F."/>
            <person name="Ji K.M."/>
            <person name="Liu X.Y."/>
            <person name="Zhou J.W."/>
            <person name="Li R.Q."/>
            <person name="Yang K.Y."/>
            <person name="Li J."/>
            <person name="Li M."/>
            <person name="Law P.T.W."/>
            <person name="Wu Y.L."/>
            <person name="Cai Z.L."/>
            <person name="Qin H."/>
            <person name="Bao Y."/>
            <person name="Leung R.K.K."/>
            <person name="Ng P.K.S."/>
            <person name="Zou J."/>
            <person name="Zhong X.J."/>
            <person name="Ran P.X."/>
            <person name="Zhong N.S."/>
            <person name="Liu Z.G."/>
            <person name="Tsui S.K.W."/>
        </authorList>
    </citation>
    <scope>NUCLEOTIDE SEQUENCE</scope>
    <source>
        <strain evidence="5">Derf</strain>
        <tissue evidence="5">Whole organism</tissue>
    </source>
</reference>
<comment type="caution">
    <text evidence="5">The sequence shown here is derived from an EMBL/GenBank/DDBJ whole genome shotgun (WGS) entry which is preliminary data.</text>
</comment>
<dbReference type="Proteomes" id="UP000828236">
    <property type="component" value="Unassembled WGS sequence"/>
</dbReference>
<dbReference type="PANTHER" id="PTHR43264:SF1">
    <property type="entry name" value="INOSINE_URIDINE-PREFERRING NUCLEOSIDE HYDROLASE DOMAIN-CONTAINING PROTEIN"/>
    <property type="match status" value="1"/>
</dbReference>
<evidence type="ECO:0000256" key="1">
    <source>
        <dbReference type="ARBA" id="ARBA00009176"/>
    </source>
</evidence>
<gene>
    <name evidence="5" type="ORF">DERF_000828</name>
    <name evidence="4" type="ORF">HUG17_8561</name>
</gene>
<dbReference type="AlphaFoldDB" id="A0A922L830"/>
<reference evidence="4" key="3">
    <citation type="journal article" date="2021" name="World Allergy Organ. J.">
        <title>Chromosome-level assembly of Dermatophagoides farinae genome and transcriptome reveals two novel allergens Der f 37 and Der f 39.</title>
        <authorList>
            <person name="Chen J."/>
            <person name="Cai Z."/>
            <person name="Fan D."/>
            <person name="Hu J."/>
            <person name="Hou Y."/>
            <person name="He Y."/>
            <person name="Zhang Z."/>
            <person name="Zhao Z."/>
            <person name="Gao P."/>
            <person name="Hu W."/>
            <person name="Sun J."/>
            <person name="Li J."/>
            <person name="Ji K."/>
        </authorList>
    </citation>
    <scope>NUCLEOTIDE SEQUENCE</scope>
    <source>
        <strain evidence="4">JKM2019</strain>
    </source>
</reference>
<dbReference type="GO" id="GO:0016799">
    <property type="term" value="F:hydrolase activity, hydrolyzing N-glycosyl compounds"/>
    <property type="evidence" value="ECO:0007669"/>
    <property type="project" value="InterPro"/>
</dbReference>
<accession>A0A922L830</accession>
<feature type="domain" description="Inosine/uridine-preferring nucleoside hydrolase" evidence="3">
    <location>
        <begin position="28"/>
        <end position="243"/>
    </location>
</feature>
<dbReference type="InterPro" id="IPR001910">
    <property type="entry name" value="Inosine/uridine_hydrolase_dom"/>
</dbReference>
<reference evidence="5" key="4">
    <citation type="journal article" date="2022" name="Res Sq">
        <title>Comparative Genomics Reveals Insights into the Divergent Evolution of Astigmatic Mites and Household Pest Adaptations.</title>
        <authorList>
            <person name="Xiong Q."/>
            <person name="Wan A.T.-Y."/>
            <person name="Liu X.-Y."/>
            <person name="Fung C.S.-H."/>
            <person name="Xiao X."/>
            <person name="Malainual N."/>
            <person name="Hou J."/>
            <person name="Wang L."/>
            <person name="Wang M."/>
            <person name="Yang K."/>
            <person name="Cui Y."/>
            <person name="Leung E."/>
            <person name="Nong W."/>
            <person name="Shin S.-K."/>
            <person name="Au S."/>
            <person name="Jeong K.Y."/>
            <person name="Chew F.T."/>
            <person name="Hui J."/>
            <person name="Leung T.F."/>
            <person name="Tungtrongchitr A."/>
            <person name="Zhong N."/>
            <person name="Liu Z."/>
            <person name="Tsui S."/>
        </authorList>
    </citation>
    <scope>NUCLEOTIDE SEQUENCE</scope>
    <source>
        <strain evidence="5">Derf</strain>
        <tissue evidence="5">Whole organism</tissue>
    </source>
</reference>
<name>A0A922L830_DERFA</name>
<comment type="similarity">
    <text evidence="1">Belongs to the IUNH family.</text>
</comment>
<sequence length="325" mass="36360">MNKLFVQVVLLIPLVVTTTNAAASTTPVIIDTDCGQYSDDVTAMAIMHSYADQNRAHILAIVANDRYEGIVPVIEAINRYFNRTDIQIGVTKDPNAYDSGRNLTWPDFVIQNYPHPMYGRNDQAENAVSLYRRMLATSADNSVVILSIGFFTNLAHLLDSESDEYSPLSGRRLIQTKVNRMIAMAGNFPNGSEWNIEKQVQASQHVINLWPTSVIFTGAEVGQHLQCGQNIINDTRLANSPIREAWIIQKEQNIPDACFDEVAAFISINGVEPFYKLAYGTMQISSDGKNIWHQSPDNKPTRLAYVKQVASDQQILNVMDPLLQR</sequence>
<feature type="chain" id="PRO_5038277029" description="Inosine/uridine-preferring nucleoside hydrolase domain-containing protein" evidence="2">
    <location>
        <begin position="22"/>
        <end position="325"/>
    </location>
</feature>
<proteinExistence type="inferred from homology"/>
<evidence type="ECO:0000313" key="6">
    <source>
        <dbReference type="Proteomes" id="UP000790347"/>
    </source>
</evidence>
<reference evidence="4" key="2">
    <citation type="submission" date="2020-06" db="EMBL/GenBank/DDBJ databases">
        <authorList>
            <person name="Ji K."/>
            <person name="Li J."/>
        </authorList>
    </citation>
    <scope>NUCLEOTIDE SEQUENCE</scope>
    <source>
        <strain evidence="4">JKM2019</strain>
        <tissue evidence="4">Whole body</tissue>
    </source>
</reference>
<evidence type="ECO:0000313" key="5">
    <source>
        <dbReference type="EMBL" id="KAH9526766.1"/>
    </source>
</evidence>
<feature type="signal peptide" evidence="2">
    <location>
        <begin position="1"/>
        <end position="21"/>
    </location>
</feature>
<evidence type="ECO:0000313" key="4">
    <source>
        <dbReference type="EMBL" id="KAH7641092.1"/>
    </source>
</evidence>
<dbReference type="Gene3D" id="3.90.245.10">
    <property type="entry name" value="Ribonucleoside hydrolase-like"/>
    <property type="match status" value="1"/>
</dbReference>
<dbReference type="EMBL" id="SDOV01000005">
    <property type="protein sequence ID" value="KAH7641092.1"/>
    <property type="molecule type" value="Genomic_DNA"/>
</dbReference>
<dbReference type="Proteomes" id="UP000790347">
    <property type="component" value="Unassembled WGS sequence"/>
</dbReference>